<dbReference type="EMBL" id="JXTI01000004">
    <property type="protein sequence ID" value="KWX15705.1"/>
    <property type="molecule type" value="Genomic_DNA"/>
</dbReference>
<feature type="region of interest" description="Disordered" evidence="1">
    <location>
        <begin position="35"/>
        <end position="60"/>
    </location>
</feature>
<accession>A0A132P063</accession>
<protein>
    <submittedName>
        <fullName evidence="2">Uncharacterized protein</fullName>
    </submittedName>
</protein>
<feature type="compositionally biased region" description="Basic and acidic residues" evidence="1">
    <location>
        <begin position="74"/>
        <end position="83"/>
    </location>
</feature>
<gene>
    <name evidence="2" type="ORF">QR46_0287</name>
</gene>
<dbReference type="OrthoDB" id="10253250at2759"/>
<dbReference type="VEuPathDB" id="GiardiaDB:QR46_0287"/>
<evidence type="ECO:0000256" key="1">
    <source>
        <dbReference type="SAM" id="MobiDB-lite"/>
    </source>
</evidence>
<comment type="caution">
    <text evidence="2">The sequence shown here is derived from an EMBL/GenBank/DDBJ whole genome shotgun (WGS) entry which is preliminary data.</text>
</comment>
<dbReference type="Proteomes" id="UP000070089">
    <property type="component" value="Unassembled WGS sequence"/>
</dbReference>
<reference evidence="2 3" key="1">
    <citation type="journal article" date="2015" name="Mol. Biochem. Parasitol.">
        <title>Identification of polymorphic genes for use in assemblage B genotyping assays through comparative genomics of multiple assemblage B Giardia duodenalis isolates.</title>
        <authorList>
            <person name="Wielinga C."/>
            <person name="Thompson R.C."/>
            <person name="Monis P."/>
            <person name="Ryan U."/>
        </authorList>
    </citation>
    <scope>NUCLEOTIDE SEQUENCE [LARGE SCALE GENOMIC DNA]</scope>
    <source>
        <strain evidence="2 3">BAH15c1</strain>
    </source>
</reference>
<evidence type="ECO:0000313" key="2">
    <source>
        <dbReference type="EMBL" id="KWX15705.1"/>
    </source>
</evidence>
<feature type="region of interest" description="Disordered" evidence="1">
    <location>
        <begin position="74"/>
        <end position="131"/>
    </location>
</feature>
<dbReference type="AlphaFoldDB" id="A0A132P063"/>
<feature type="compositionally biased region" description="Polar residues" evidence="1">
    <location>
        <begin position="86"/>
        <end position="101"/>
    </location>
</feature>
<organism evidence="2 3">
    <name type="scientific">Giardia duodenalis assemblage B</name>
    <dbReference type="NCBI Taxonomy" id="1394984"/>
    <lineage>
        <taxon>Eukaryota</taxon>
        <taxon>Metamonada</taxon>
        <taxon>Diplomonadida</taxon>
        <taxon>Hexamitidae</taxon>
        <taxon>Giardiinae</taxon>
        <taxon>Giardia</taxon>
    </lineage>
</organism>
<name>A0A132P063_GIAIN</name>
<evidence type="ECO:0000313" key="3">
    <source>
        <dbReference type="Proteomes" id="UP000070089"/>
    </source>
</evidence>
<proteinExistence type="predicted"/>
<sequence>MPPHIIINETMVLSQRQDQPEKRYRILPPSESIEVLRSRVDPPEEPLSGGSKKYKISRSMPTEELLEELKPMDDQNQHTDQHVLHQRTTSASGKSQVSQPGIATVISPIKERHGPSNPATRTDRQPDPVGYVNTLNPAQDRVVEEPESSILTDQQEQDRMPTKRYHILTMKEKIAIALRNAELQNESMQARNAPPQDRLEMREQYRQEETPIFKSVLASESSKIKPHIDGDKRYRIVRKSDYLRIFKEQSMKSHAIEDSILDELAQHNDLDTIGATSNPQYQQYLEFQNQLAERRTRMAAAQSTQSAQPAKYATGQNNQSADSLEADALTLGQEGPKKSKHILEALKAQTRILNQLKKIKTDSMVSALADASMDAGFTAPPASQINHNDLMTNEAIHNELLKRLQADLVQTRTTQRPKGTSQVANVTENSLRESDIIAGQTEVTGKRSTSQSNVHRLKEKPLVDYTPPGSVNASLIQHSPRQTMSISTEINLPVLSKSFVNRLLTEATKRREFAEESIHAIPELGMLFRKADTTASKLVTSLSQDALSEFVTVVANEIINAFEEVVMEEAGGLENLSRVFSSQYFSRKDIVNEIHNSGL</sequence>